<name>A0A7S1ND58_9EUGL</name>
<dbReference type="PANTHER" id="PTHR45036:SF1">
    <property type="entry name" value="METHYLTRANSFERASE LIKE 7A"/>
    <property type="match status" value="1"/>
</dbReference>
<organism evidence="2">
    <name type="scientific">Eutreptiella gymnastica</name>
    <dbReference type="NCBI Taxonomy" id="73025"/>
    <lineage>
        <taxon>Eukaryota</taxon>
        <taxon>Discoba</taxon>
        <taxon>Euglenozoa</taxon>
        <taxon>Euglenida</taxon>
        <taxon>Spirocuta</taxon>
        <taxon>Euglenophyceae</taxon>
        <taxon>Eutreptiales</taxon>
        <taxon>Eutreptiaceae</taxon>
        <taxon>Eutreptiella</taxon>
    </lineage>
</organism>
<dbReference type="Pfam" id="PF08241">
    <property type="entry name" value="Methyltransf_11"/>
    <property type="match status" value="1"/>
</dbReference>
<dbReference type="Gene3D" id="3.40.50.150">
    <property type="entry name" value="Vaccinia Virus protein VP39"/>
    <property type="match status" value="1"/>
</dbReference>
<feature type="domain" description="Methyltransferase type 11" evidence="1">
    <location>
        <begin position="458"/>
        <end position="555"/>
    </location>
</feature>
<dbReference type="SUPFAM" id="SSF53335">
    <property type="entry name" value="S-adenosyl-L-methionine-dependent methyltransferases"/>
    <property type="match status" value="1"/>
</dbReference>
<gene>
    <name evidence="2" type="ORF">EGYM00392_LOCUS21903</name>
</gene>
<reference evidence="2" key="1">
    <citation type="submission" date="2021-01" db="EMBL/GenBank/DDBJ databases">
        <authorList>
            <person name="Corre E."/>
            <person name="Pelletier E."/>
            <person name="Niang G."/>
            <person name="Scheremetjew M."/>
            <person name="Finn R."/>
            <person name="Kale V."/>
            <person name="Holt S."/>
            <person name="Cochrane G."/>
            <person name="Meng A."/>
            <person name="Brown T."/>
            <person name="Cohen L."/>
        </authorList>
    </citation>
    <scope>NUCLEOTIDE SEQUENCE</scope>
    <source>
        <strain evidence="2">NIES-381</strain>
    </source>
</reference>
<protein>
    <recommendedName>
        <fullName evidence="1">Methyltransferase type 11 domain-containing protein</fullName>
    </recommendedName>
</protein>
<evidence type="ECO:0000313" key="2">
    <source>
        <dbReference type="EMBL" id="CAD9010803.1"/>
    </source>
</evidence>
<dbReference type="CDD" id="cd02440">
    <property type="entry name" value="AdoMet_MTases"/>
    <property type="match status" value="1"/>
</dbReference>
<proteinExistence type="predicted"/>
<dbReference type="AlphaFoldDB" id="A0A7S1ND58"/>
<dbReference type="InterPro" id="IPR029063">
    <property type="entry name" value="SAM-dependent_MTases_sf"/>
</dbReference>
<dbReference type="EMBL" id="HBGA01059290">
    <property type="protein sequence ID" value="CAD9010803.1"/>
    <property type="molecule type" value="Transcribed_RNA"/>
</dbReference>
<accession>A0A7S1ND58</accession>
<dbReference type="PANTHER" id="PTHR45036">
    <property type="entry name" value="METHYLTRANSFERASE LIKE 7B"/>
    <property type="match status" value="1"/>
</dbReference>
<evidence type="ECO:0000259" key="1">
    <source>
        <dbReference type="Pfam" id="PF08241"/>
    </source>
</evidence>
<dbReference type="InterPro" id="IPR052356">
    <property type="entry name" value="Thiol_S-MT"/>
</dbReference>
<sequence length="636" mass="68037">MGGHKAHATLISRQAAYHATPTTLGLDNFAALGPQVLRAVLLIGIASCGLLLLLQGPKLTTFVTIQPSLIQLGPTLATPQVAANLPRSTVASSQYPRDGASQPHPFASIVSHSPRTVPPAAASIPTFTARRVSGWGQAVTCLLLAMCGGAALEWYTRSENLPRLAMLASSGTPGDRSVDIALQLQKAGLSGSLALSDVAAQMEAQRQTSGTWPTAGSGPVPDVAELVAAVLDYPLDATLDYDLTARPLTEDDLQGVAIVLLESYDRGEMPNPKSETFASQYDQWIDQLMKTIGRQDIQLHLRVLLTGRCTGPDVALQLKALALAEEEALPGVVPLSRRLTLLRNKTVDFTRRTALLAAGALGMLGWQVKDVLTAVPKALDQRRRPWAYPPEAAKTGTLGVAARSALRTVAIGGAWLALDESSKGAIYGRPLEYTRRVADTLKAVTAGRDVRTVLEIGIGCSTTNLQHGYYSGARGVQLYGLDPAPPEGDKLMDAQAAAEKYGVELLLRRGMAEDLGEFADGFFDAVICTNTFCTVGDPKRAIEEVKRVLRPGGRFGFVEHVSVLEDEARQALPKRALQVSQRVLDPLQQALHGGCSLCRDTDSLIARTFGDGTRQRFEVPEMWPVSQFVCGVVTKA</sequence>
<dbReference type="InterPro" id="IPR013216">
    <property type="entry name" value="Methyltransf_11"/>
</dbReference>
<dbReference type="GO" id="GO:0008757">
    <property type="term" value="F:S-adenosylmethionine-dependent methyltransferase activity"/>
    <property type="evidence" value="ECO:0007669"/>
    <property type="project" value="InterPro"/>
</dbReference>